<protein>
    <submittedName>
        <fullName evidence="1">5691_t:CDS:1</fullName>
    </submittedName>
</protein>
<feature type="non-terminal residue" evidence="1">
    <location>
        <position position="1"/>
    </location>
</feature>
<gene>
    <name evidence="1" type="ORF">POCULU_LOCUS11337</name>
</gene>
<dbReference type="EMBL" id="CAJVPJ010007861">
    <property type="protein sequence ID" value="CAG8678027.1"/>
    <property type="molecule type" value="Genomic_DNA"/>
</dbReference>
<organism evidence="1 2">
    <name type="scientific">Paraglomus occultum</name>
    <dbReference type="NCBI Taxonomy" id="144539"/>
    <lineage>
        <taxon>Eukaryota</taxon>
        <taxon>Fungi</taxon>
        <taxon>Fungi incertae sedis</taxon>
        <taxon>Mucoromycota</taxon>
        <taxon>Glomeromycotina</taxon>
        <taxon>Glomeromycetes</taxon>
        <taxon>Paraglomerales</taxon>
        <taxon>Paraglomeraceae</taxon>
        <taxon>Paraglomus</taxon>
    </lineage>
</organism>
<name>A0A9N9EKQ0_9GLOM</name>
<feature type="non-terminal residue" evidence="1">
    <location>
        <position position="48"/>
    </location>
</feature>
<keyword evidence="2" id="KW-1185">Reference proteome</keyword>
<reference evidence="1" key="1">
    <citation type="submission" date="2021-06" db="EMBL/GenBank/DDBJ databases">
        <authorList>
            <person name="Kallberg Y."/>
            <person name="Tangrot J."/>
            <person name="Rosling A."/>
        </authorList>
    </citation>
    <scope>NUCLEOTIDE SEQUENCE</scope>
    <source>
        <strain evidence="1">IA702</strain>
    </source>
</reference>
<accession>A0A9N9EKQ0</accession>
<dbReference type="Proteomes" id="UP000789572">
    <property type="component" value="Unassembled WGS sequence"/>
</dbReference>
<sequence length="48" mass="5484">TESISTAKLYAQFYIAYLQCRRRAPILILASVVTNYKAGDPIRNDMFT</sequence>
<proteinExistence type="predicted"/>
<evidence type="ECO:0000313" key="2">
    <source>
        <dbReference type="Proteomes" id="UP000789572"/>
    </source>
</evidence>
<evidence type="ECO:0000313" key="1">
    <source>
        <dbReference type="EMBL" id="CAG8678027.1"/>
    </source>
</evidence>
<dbReference type="AlphaFoldDB" id="A0A9N9EKQ0"/>
<comment type="caution">
    <text evidence="1">The sequence shown here is derived from an EMBL/GenBank/DDBJ whole genome shotgun (WGS) entry which is preliminary data.</text>
</comment>